<dbReference type="GeneID" id="63752027"/>
<dbReference type="Pfam" id="PF08316">
    <property type="entry name" value="Pal1"/>
    <property type="match status" value="1"/>
</dbReference>
<dbReference type="RefSeq" id="XP_040685733.1">
    <property type="nucleotide sequence ID" value="XM_040836179.1"/>
</dbReference>
<evidence type="ECO:0008006" key="4">
    <source>
        <dbReference type="Google" id="ProtNLM"/>
    </source>
</evidence>
<proteinExistence type="predicted"/>
<dbReference type="EMBL" id="KV878215">
    <property type="protein sequence ID" value="OJJ32056.1"/>
    <property type="molecule type" value="Genomic_DNA"/>
</dbReference>
<dbReference type="AlphaFoldDB" id="A0A1L9RAU7"/>
<feature type="compositionally biased region" description="Basic residues" evidence="1">
    <location>
        <begin position="69"/>
        <end position="82"/>
    </location>
</feature>
<feature type="region of interest" description="Disordered" evidence="1">
    <location>
        <begin position="38"/>
        <end position="90"/>
    </location>
</feature>
<dbReference type="VEuPathDB" id="FungiDB:ASPWEDRAFT_44080"/>
<gene>
    <name evidence="2" type="ORF">ASPWEDRAFT_44080</name>
</gene>
<dbReference type="PANTHER" id="PTHR28307:SF1">
    <property type="entry name" value="PAL1 CELL MORPHOLOGY PROTEIN"/>
    <property type="match status" value="1"/>
</dbReference>
<name>A0A1L9RAU7_ASPWE</name>
<dbReference type="InterPro" id="IPR013226">
    <property type="entry name" value="Pal1"/>
</dbReference>
<accession>A0A1L9RAU7</accession>
<sequence length="237" mass="27386">MAFHDTMYMTSYYPSQYYSEVPFASNNPYVRYASPAPTMSSLRRQRSSSVPSVHYSGIPEHHPVEPKRRQGSSRRHHHRGSRQPRYSRESQLVNPDIIDMLDDAGFLQYHHEGPYDAVYPERNRNSKHSPIEALKESNAEAIKATPQDKIADCLDSHRPLDGVAFFPPGTTDRDGHTYDYEEGPNMMNEYGNFTRCPGLKFTDEDFKNDPFYNKPIPKPFSTLRKVLSLRRNRRSVA</sequence>
<reference evidence="3" key="1">
    <citation type="journal article" date="2017" name="Genome Biol.">
        <title>Comparative genomics reveals high biological diversity and specific adaptations in the industrially and medically important fungal genus Aspergillus.</title>
        <authorList>
            <person name="de Vries R.P."/>
            <person name="Riley R."/>
            <person name="Wiebenga A."/>
            <person name="Aguilar-Osorio G."/>
            <person name="Amillis S."/>
            <person name="Uchima C.A."/>
            <person name="Anderluh G."/>
            <person name="Asadollahi M."/>
            <person name="Askin M."/>
            <person name="Barry K."/>
            <person name="Battaglia E."/>
            <person name="Bayram O."/>
            <person name="Benocci T."/>
            <person name="Braus-Stromeyer S.A."/>
            <person name="Caldana C."/>
            <person name="Canovas D."/>
            <person name="Cerqueira G.C."/>
            <person name="Chen F."/>
            <person name="Chen W."/>
            <person name="Choi C."/>
            <person name="Clum A."/>
            <person name="Dos Santos R.A."/>
            <person name="Damasio A.R."/>
            <person name="Diallinas G."/>
            <person name="Emri T."/>
            <person name="Fekete E."/>
            <person name="Flipphi M."/>
            <person name="Freyberg S."/>
            <person name="Gallo A."/>
            <person name="Gournas C."/>
            <person name="Habgood R."/>
            <person name="Hainaut M."/>
            <person name="Harispe M.L."/>
            <person name="Henrissat B."/>
            <person name="Hilden K.S."/>
            <person name="Hope R."/>
            <person name="Hossain A."/>
            <person name="Karabika E."/>
            <person name="Karaffa L."/>
            <person name="Karanyi Z."/>
            <person name="Krasevec N."/>
            <person name="Kuo A."/>
            <person name="Kusch H."/>
            <person name="LaButti K."/>
            <person name="Lagendijk E.L."/>
            <person name="Lapidus A."/>
            <person name="Levasseur A."/>
            <person name="Lindquist E."/>
            <person name="Lipzen A."/>
            <person name="Logrieco A.F."/>
            <person name="MacCabe A."/>
            <person name="Maekelae M.R."/>
            <person name="Malavazi I."/>
            <person name="Melin P."/>
            <person name="Meyer V."/>
            <person name="Mielnichuk N."/>
            <person name="Miskei M."/>
            <person name="Molnar A.P."/>
            <person name="Mule G."/>
            <person name="Ngan C.Y."/>
            <person name="Orejas M."/>
            <person name="Orosz E."/>
            <person name="Ouedraogo J.P."/>
            <person name="Overkamp K.M."/>
            <person name="Park H.-S."/>
            <person name="Perrone G."/>
            <person name="Piumi F."/>
            <person name="Punt P.J."/>
            <person name="Ram A.F."/>
            <person name="Ramon A."/>
            <person name="Rauscher S."/>
            <person name="Record E."/>
            <person name="Riano-Pachon D.M."/>
            <person name="Robert V."/>
            <person name="Roehrig J."/>
            <person name="Ruller R."/>
            <person name="Salamov A."/>
            <person name="Salih N.S."/>
            <person name="Samson R.A."/>
            <person name="Sandor E."/>
            <person name="Sanguinetti M."/>
            <person name="Schuetze T."/>
            <person name="Sepcic K."/>
            <person name="Shelest E."/>
            <person name="Sherlock G."/>
            <person name="Sophianopoulou V."/>
            <person name="Squina F.M."/>
            <person name="Sun H."/>
            <person name="Susca A."/>
            <person name="Todd R.B."/>
            <person name="Tsang A."/>
            <person name="Unkles S.E."/>
            <person name="van de Wiele N."/>
            <person name="van Rossen-Uffink D."/>
            <person name="Oliveira J.V."/>
            <person name="Vesth T.C."/>
            <person name="Visser J."/>
            <person name="Yu J.-H."/>
            <person name="Zhou M."/>
            <person name="Andersen M.R."/>
            <person name="Archer D.B."/>
            <person name="Baker S.E."/>
            <person name="Benoit I."/>
            <person name="Brakhage A.A."/>
            <person name="Braus G.H."/>
            <person name="Fischer R."/>
            <person name="Frisvad J.C."/>
            <person name="Goldman G.H."/>
            <person name="Houbraken J."/>
            <person name="Oakley B."/>
            <person name="Pocsi I."/>
            <person name="Scazzocchio C."/>
            <person name="Seiboth B."/>
            <person name="vanKuyk P.A."/>
            <person name="Wortman J."/>
            <person name="Dyer P.S."/>
            <person name="Grigoriev I.V."/>
        </authorList>
    </citation>
    <scope>NUCLEOTIDE SEQUENCE [LARGE SCALE GENOMIC DNA]</scope>
    <source>
        <strain evidence="3">DTO 134E9</strain>
    </source>
</reference>
<feature type="compositionally biased region" description="Polar residues" evidence="1">
    <location>
        <begin position="38"/>
        <end position="51"/>
    </location>
</feature>
<organism evidence="2 3">
    <name type="scientific">Aspergillus wentii DTO 134E9</name>
    <dbReference type="NCBI Taxonomy" id="1073089"/>
    <lineage>
        <taxon>Eukaryota</taxon>
        <taxon>Fungi</taxon>
        <taxon>Dikarya</taxon>
        <taxon>Ascomycota</taxon>
        <taxon>Pezizomycotina</taxon>
        <taxon>Eurotiomycetes</taxon>
        <taxon>Eurotiomycetidae</taxon>
        <taxon>Eurotiales</taxon>
        <taxon>Aspergillaceae</taxon>
        <taxon>Aspergillus</taxon>
        <taxon>Aspergillus subgen. Cremei</taxon>
    </lineage>
</organism>
<dbReference type="GO" id="GO:0005737">
    <property type="term" value="C:cytoplasm"/>
    <property type="evidence" value="ECO:0007669"/>
    <property type="project" value="TreeGrafter"/>
</dbReference>
<feature type="compositionally biased region" description="Basic and acidic residues" evidence="1">
    <location>
        <begin position="59"/>
        <end position="68"/>
    </location>
</feature>
<keyword evidence="3" id="KW-1185">Reference proteome</keyword>
<protein>
    <recommendedName>
        <fullName evidence="4">Pal1 cell morphology protein</fullName>
    </recommendedName>
</protein>
<evidence type="ECO:0000256" key="1">
    <source>
        <dbReference type="SAM" id="MobiDB-lite"/>
    </source>
</evidence>
<evidence type="ECO:0000313" key="2">
    <source>
        <dbReference type="EMBL" id="OJJ32056.1"/>
    </source>
</evidence>
<evidence type="ECO:0000313" key="3">
    <source>
        <dbReference type="Proteomes" id="UP000184383"/>
    </source>
</evidence>
<dbReference type="Proteomes" id="UP000184383">
    <property type="component" value="Unassembled WGS sequence"/>
</dbReference>
<dbReference type="PANTHER" id="PTHR28307">
    <property type="entry name" value="PROTEIN PAL1"/>
    <property type="match status" value="1"/>
</dbReference>
<dbReference type="OrthoDB" id="5389892at2759"/>